<organism evidence="1 2">
    <name type="scientific">Phaeosphaeria nodorum (strain SN15 / ATCC MYA-4574 / FGSC 10173)</name>
    <name type="common">Glume blotch fungus</name>
    <name type="synonym">Parastagonospora nodorum</name>
    <dbReference type="NCBI Taxonomy" id="321614"/>
    <lineage>
        <taxon>Eukaryota</taxon>
        <taxon>Fungi</taxon>
        <taxon>Dikarya</taxon>
        <taxon>Ascomycota</taxon>
        <taxon>Pezizomycotina</taxon>
        <taxon>Dothideomycetes</taxon>
        <taxon>Pleosporomycetidae</taxon>
        <taxon>Pleosporales</taxon>
        <taxon>Pleosporineae</taxon>
        <taxon>Phaeosphaeriaceae</taxon>
        <taxon>Parastagonospora</taxon>
    </lineage>
</organism>
<proteinExistence type="predicted"/>
<gene>
    <name evidence="1" type="ORF">JI435_092700</name>
</gene>
<dbReference type="CDD" id="cd19357">
    <property type="entry name" value="TenA_E_At3g16990-like"/>
    <property type="match status" value="1"/>
</dbReference>
<dbReference type="Gene3D" id="1.20.910.10">
    <property type="entry name" value="Heme oxygenase-like"/>
    <property type="match status" value="1"/>
</dbReference>
<accession>A0A7U2FCX2</accession>
<name>A0A7U2FCX2_PHANO</name>
<evidence type="ECO:0000313" key="1">
    <source>
        <dbReference type="EMBL" id="QRD00730.1"/>
    </source>
</evidence>
<dbReference type="EMBL" id="CP069033">
    <property type="protein sequence ID" value="QRD00730.1"/>
    <property type="molecule type" value="Genomic_DNA"/>
</dbReference>
<evidence type="ECO:0008006" key="3">
    <source>
        <dbReference type="Google" id="ProtNLM"/>
    </source>
</evidence>
<sequence length="314" mass="35348">MPIHHPGTLVANGNINLTDVPWALTTHLLSVSHDQLLRITHHSFLSRAANGTLPKPLVAQWLANDLQYLKIYKGLSEQTLAIVRRTQPSTTIYDPEDLQTRLVAWLDAAIQNGTREEAFFQEVAEIYKIDLNITQATKNEGLHRYESLLNTFTATSRSEFLPWLEGAVMLWAMEKVYYEAWSWARRQDAQSSPRTYENDEDGGAMRREFIPNWSNRDFMMFVEQLERILNEAVSSAVKGDDQLWRQVKTRTDAVWQAVLDAEEAFWPDVDGVGVNGAANGSALNDVNGIRTSADVDCAKCENIGNGQVPIQTGV</sequence>
<dbReference type="OMA" id="IPNWTSE"/>
<dbReference type="InterPro" id="IPR016084">
    <property type="entry name" value="Haem_Oase-like_multi-hlx"/>
</dbReference>
<dbReference type="VEuPathDB" id="FungiDB:JI435_092700"/>
<dbReference type="OrthoDB" id="37730at2759"/>
<keyword evidence="2" id="KW-1185">Reference proteome</keyword>
<dbReference type="PANTHER" id="PTHR41813">
    <property type="entry name" value="REGULATOR PAB1642, PUTATIVE (AFU_ORTHOLOGUE AFUA_3G11955)-RELATED"/>
    <property type="match status" value="1"/>
</dbReference>
<dbReference type="AlphaFoldDB" id="A0A7U2FCX2"/>
<protein>
    <recommendedName>
        <fullName evidence="3">Thiaminase-2/PQQC domain-containing protein</fullName>
    </recommendedName>
</protein>
<dbReference type="PANTHER" id="PTHR41813:SF2">
    <property type="entry name" value="REGULATOR PAB1642, PUTATIVE (AFU_ORTHOLOGUE AFUA_3G11955)-RELATED"/>
    <property type="match status" value="1"/>
</dbReference>
<dbReference type="SUPFAM" id="SSF48613">
    <property type="entry name" value="Heme oxygenase-like"/>
    <property type="match status" value="1"/>
</dbReference>
<dbReference type="Proteomes" id="UP000663193">
    <property type="component" value="Chromosome 11"/>
</dbReference>
<evidence type="ECO:0000313" key="2">
    <source>
        <dbReference type="Proteomes" id="UP000663193"/>
    </source>
</evidence>
<reference evidence="2" key="1">
    <citation type="journal article" date="2021" name="BMC Genomics">
        <title>Chromosome-level genome assembly and manually-curated proteome of model necrotroph Parastagonospora nodorum Sn15 reveals a genome-wide trove of candidate effector homologs, and redundancy of virulence-related functions within an accessory chromosome.</title>
        <authorList>
            <person name="Bertazzoni S."/>
            <person name="Jones D.A.B."/>
            <person name="Phan H.T."/>
            <person name="Tan K.-C."/>
            <person name="Hane J.K."/>
        </authorList>
    </citation>
    <scope>NUCLEOTIDE SEQUENCE [LARGE SCALE GENOMIC DNA]</scope>
    <source>
        <strain evidence="2">SN15 / ATCC MYA-4574 / FGSC 10173)</strain>
    </source>
</reference>
<dbReference type="InterPro" id="IPR053261">
    <property type="entry name" value="Polyketide-peptide_reg"/>
</dbReference>